<dbReference type="SUPFAM" id="SSF56024">
    <property type="entry name" value="Phospholipase D/nuclease"/>
    <property type="match status" value="1"/>
</dbReference>
<feature type="domain" description="Helicase C-terminal" evidence="4">
    <location>
        <begin position="711"/>
        <end position="869"/>
    </location>
</feature>
<feature type="coiled-coil region" evidence="2">
    <location>
        <begin position="90"/>
        <end position="117"/>
    </location>
</feature>
<dbReference type="eggNOG" id="arCOG04818">
    <property type="taxonomic scope" value="Archaea"/>
</dbReference>
<dbReference type="OrthoDB" id="6396at2157"/>
<dbReference type="InterPro" id="IPR014001">
    <property type="entry name" value="Helicase_ATP-bd"/>
</dbReference>
<protein>
    <submittedName>
        <fullName evidence="5">DNA/RNA helicase, superfamily II</fullName>
    </submittedName>
</protein>
<dbReference type="InterPro" id="IPR027417">
    <property type="entry name" value="P-loop_NTPase"/>
</dbReference>
<dbReference type="STRING" id="529709.PYCH_07760"/>
<proteinExistence type="predicted"/>
<accession>F8AJ23</accession>
<keyword evidence="6" id="KW-1185">Reference proteome</keyword>
<evidence type="ECO:0000259" key="4">
    <source>
        <dbReference type="PROSITE" id="PS51194"/>
    </source>
</evidence>
<reference evidence="5 6" key="1">
    <citation type="journal article" date="2011" name="J. Bacteriol.">
        <title>Complete genome sequence of the obligate piezophilic hyperthermophilic archaeon Pyrococcus yayanosii CH1.</title>
        <authorList>
            <person name="Jun X."/>
            <person name="Lupeng L."/>
            <person name="Minjuan X."/>
            <person name="Oger P."/>
            <person name="Fengping W."/>
            <person name="Jebbar M."/>
            <person name="Xiang X."/>
        </authorList>
    </citation>
    <scope>NUCLEOTIDE SEQUENCE [LARGE SCALE GENOMIC DNA]</scope>
    <source>
        <strain evidence="6">CH1 / JCM 16557</strain>
    </source>
</reference>
<dbReference type="SUPFAM" id="SSF52540">
    <property type="entry name" value="P-loop containing nucleoside triphosphate hydrolases"/>
    <property type="match status" value="2"/>
</dbReference>
<dbReference type="KEGG" id="pya:PYCH_07760"/>
<dbReference type="GO" id="GO:0016787">
    <property type="term" value="F:hydrolase activity"/>
    <property type="evidence" value="ECO:0007669"/>
    <property type="project" value="UniProtKB-KW"/>
</dbReference>
<dbReference type="Gene3D" id="3.30.870.10">
    <property type="entry name" value="Endonuclease Chain A"/>
    <property type="match status" value="1"/>
</dbReference>
<name>F8AJ23_PYRYC</name>
<keyword evidence="2" id="KW-0175">Coiled coil</keyword>
<sequence length="1139" mass="132098">MSESAIGILTKYGIVDNRNVTLLDVLKEALTSGDYRQIDIAVGYLYISGLGELQDELDDFFSKGGRMRILIGSQTNRETYEQLLMAYHSLEALRKRKASLDKSKSNLEKQSETLEKATNFMEHTKDNEILLTRLVKWLESGSLEIRIYAKEYMHAKAYLFHPSRGSIAGIGLVGSSNFTIHGLSANTELNAPLFSVHFETLKQWFEDLWKKAEEFNPYIMKVINDSWVGQKPGTFPNPYEVFIRGLYELYKDVLESETGFLIRTLGDVLYDFQLDAVKRAIAIVNKYDGVLISDVVGLGKSYIGLAILEHFSLLNLLQGRPNKVAVIAPPELVKYWEELLKAFNIEGRVFSSGLLPRRELSPENYKDMEEYIRNLVGIVLVDESHHYTNPSTKSYRNLQELLMGKKVVLLTATPYRKRYRDIINQIRLFRPEKRHPFPIAPQTWDDLIRAIENGELDPSYVLREIMIRRTRHDILKLYGGKGNCIKIRNKKICFPERKLNVAEYRISDVYQIENVPKDLIDIIAQDSEIYPTDIYTLLLAGISSMKYARFDLYRYVKPQFRDKSPYSELSAAGRALRGIEKILYLKRLESSWYSMYQTLKRDIIKTENFLRFVKHNFIPAGDEFDDILLGVRDGKEPHVLSEEEVIAYIEELKEKKVSEYRPGAFRLAELISDLEYDLKKLKAMEKVLRPLKEEIEIDPRKDPKLMKLASIIDENFKEGRKKILIFSEFEETVQWIYRGLKKLGYTEKYKIEMVSSKTKGISDKIKRFAPIANGISIEKNEEIDILISTDILSEGLNLQDANVVVNYDLHWTPIKLIQRIGRVDRIGTEHDVIFVYNFFPEMALEENLGLLEKVRKRIREFNMALGADGKILEESEEWNPSALEAIYKGDIESLEKASDIFSITTLAEKLVREFSEKHKELFERLKKKYSMRSVAKYEGEDYLAFFVCSDGIISQYFIYRKQNETWVQESMSLEEFLEATELNEDTRPFNAFKDMDIYYSAANKALENFKKLKEIKESSLILGKARRPKSRNVERILNKLYRKLHTSKSEAERAYLSKLLELIKWGYTHHEPFARALKEISPNARTEDIIKACEVLIEKYNIPGWKKRVETRGEPGIEGVNPHIVAGLIFVPKNEDSKR</sequence>
<dbReference type="PANTHER" id="PTHR45766:SF6">
    <property type="entry name" value="SWI_SNF-RELATED MATRIX-ASSOCIATED ACTIN-DEPENDENT REGULATOR OF CHROMATIN SUBFAMILY A-LIKE PROTEIN 1"/>
    <property type="match status" value="1"/>
</dbReference>
<dbReference type="PROSITE" id="PS51194">
    <property type="entry name" value="HELICASE_CTER"/>
    <property type="match status" value="1"/>
</dbReference>
<evidence type="ECO:0000256" key="2">
    <source>
        <dbReference type="SAM" id="Coils"/>
    </source>
</evidence>
<dbReference type="GO" id="GO:0005524">
    <property type="term" value="F:ATP binding"/>
    <property type="evidence" value="ECO:0007669"/>
    <property type="project" value="InterPro"/>
</dbReference>
<gene>
    <name evidence="5" type="ordered locus">PYCH_07760</name>
</gene>
<dbReference type="GO" id="GO:0003677">
    <property type="term" value="F:DNA binding"/>
    <property type="evidence" value="ECO:0007669"/>
    <property type="project" value="InterPro"/>
</dbReference>
<dbReference type="InterPro" id="IPR025202">
    <property type="entry name" value="PLD-like_dom"/>
</dbReference>
<dbReference type="RefSeq" id="WP_013905518.1">
    <property type="nucleotide sequence ID" value="NC_015680.1"/>
</dbReference>
<dbReference type="Pfam" id="PF13091">
    <property type="entry name" value="PLDc_2"/>
    <property type="match status" value="1"/>
</dbReference>
<evidence type="ECO:0000256" key="1">
    <source>
        <dbReference type="ARBA" id="ARBA00022801"/>
    </source>
</evidence>
<dbReference type="Pfam" id="PF00271">
    <property type="entry name" value="Helicase_C"/>
    <property type="match status" value="1"/>
</dbReference>
<keyword evidence="5" id="KW-0547">Nucleotide-binding</keyword>
<dbReference type="InterPro" id="IPR049730">
    <property type="entry name" value="SNF2/RAD54-like_C"/>
</dbReference>
<evidence type="ECO:0000313" key="6">
    <source>
        <dbReference type="Proteomes" id="UP000008386"/>
    </source>
</evidence>
<feature type="domain" description="Helicase ATP-binding" evidence="3">
    <location>
        <begin position="281"/>
        <end position="432"/>
    </location>
</feature>
<organism evidence="5 6">
    <name type="scientific">Pyrococcus yayanosii (strain CH1 / JCM 16557)</name>
    <dbReference type="NCBI Taxonomy" id="529709"/>
    <lineage>
        <taxon>Archaea</taxon>
        <taxon>Methanobacteriati</taxon>
        <taxon>Methanobacteriota</taxon>
        <taxon>Thermococci</taxon>
        <taxon>Thermococcales</taxon>
        <taxon>Thermococcaceae</taxon>
        <taxon>Pyrococcus</taxon>
    </lineage>
</organism>
<keyword evidence="5" id="KW-0067">ATP-binding</keyword>
<dbReference type="SMART" id="SM00487">
    <property type="entry name" value="DEXDc"/>
    <property type="match status" value="1"/>
</dbReference>
<dbReference type="GeneID" id="10837351"/>
<dbReference type="Proteomes" id="UP000008386">
    <property type="component" value="Chromosome"/>
</dbReference>
<evidence type="ECO:0000313" key="5">
    <source>
        <dbReference type="EMBL" id="AEH24461.1"/>
    </source>
</evidence>
<keyword evidence="1" id="KW-0378">Hydrolase</keyword>
<dbReference type="CDD" id="cd18793">
    <property type="entry name" value="SF2_C_SNF"/>
    <property type="match status" value="1"/>
</dbReference>
<keyword evidence="5" id="KW-0347">Helicase</keyword>
<dbReference type="SMART" id="SM00490">
    <property type="entry name" value="HELICc"/>
    <property type="match status" value="1"/>
</dbReference>
<dbReference type="GO" id="GO:0140097">
    <property type="term" value="F:catalytic activity, acting on DNA"/>
    <property type="evidence" value="ECO:0007669"/>
    <property type="project" value="UniProtKB-ARBA"/>
</dbReference>
<evidence type="ECO:0000259" key="3">
    <source>
        <dbReference type="PROSITE" id="PS51192"/>
    </source>
</evidence>
<dbReference type="HOGENOM" id="CLU_008466_1_0_2"/>
<dbReference type="GO" id="GO:0004386">
    <property type="term" value="F:helicase activity"/>
    <property type="evidence" value="ECO:0007669"/>
    <property type="project" value="UniProtKB-KW"/>
</dbReference>
<dbReference type="InterPro" id="IPR001650">
    <property type="entry name" value="Helicase_C-like"/>
</dbReference>
<dbReference type="PANTHER" id="PTHR45766">
    <property type="entry name" value="DNA ANNEALING HELICASE AND ENDONUCLEASE ZRANB3 FAMILY MEMBER"/>
    <property type="match status" value="1"/>
</dbReference>
<dbReference type="PROSITE" id="PS51192">
    <property type="entry name" value="HELICASE_ATP_BIND_1"/>
    <property type="match status" value="1"/>
</dbReference>
<dbReference type="AlphaFoldDB" id="F8AJ23"/>
<dbReference type="Gene3D" id="3.40.50.300">
    <property type="entry name" value="P-loop containing nucleotide triphosphate hydrolases"/>
    <property type="match status" value="2"/>
</dbReference>
<dbReference type="Pfam" id="PF04851">
    <property type="entry name" value="ResIII"/>
    <property type="match status" value="1"/>
</dbReference>
<dbReference type="InterPro" id="IPR006935">
    <property type="entry name" value="Helicase/UvrB_N"/>
</dbReference>
<dbReference type="EMBL" id="CP002779">
    <property type="protein sequence ID" value="AEH24461.1"/>
    <property type="molecule type" value="Genomic_DNA"/>
</dbReference>